<evidence type="ECO:0000259" key="8">
    <source>
        <dbReference type="Pfam" id="PF01895"/>
    </source>
</evidence>
<evidence type="ECO:0000256" key="4">
    <source>
        <dbReference type="ARBA" id="ARBA00022448"/>
    </source>
</evidence>
<dbReference type="NCBIfam" id="TIGR02135">
    <property type="entry name" value="phoU_full"/>
    <property type="match status" value="1"/>
</dbReference>
<gene>
    <name evidence="9" type="primary">phoU</name>
    <name evidence="9" type="ordered locus">CLOST_0615</name>
</gene>
<evidence type="ECO:0000256" key="5">
    <source>
        <dbReference type="ARBA" id="ARBA00022490"/>
    </source>
</evidence>
<dbReference type="GO" id="GO:0030643">
    <property type="term" value="P:intracellular phosphate ion homeostasis"/>
    <property type="evidence" value="ECO:0007669"/>
    <property type="project" value="InterPro"/>
</dbReference>
<evidence type="ECO:0000313" key="10">
    <source>
        <dbReference type="Proteomes" id="UP000007041"/>
    </source>
</evidence>
<comment type="similarity">
    <text evidence="2 7">Belongs to the PhoU family.</text>
</comment>
<dbReference type="HOGENOM" id="CLU_078518_3_0_9"/>
<dbReference type="GO" id="GO:0045936">
    <property type="term" value="P:negative regulation of phosphate metabolic process"/>
    <property type="evidence" value="ECO:0007669"/>
    <property type="project" value="InterPro"/>
</dbReference>
<dbReference type="Proteomes" id="UP000007041">
    <property type="component" value="Chromosome"/>
</dbReference>
<dbReference type="GO" id="GO:0005737">
    <property type="term" value="C:cytoplasm"/>
    <property type="evidence" value="ECO:0007669"/>
    <property type="project" value="UniProtKB-SubCell"/>
</dbReference>
<feature type="domain" description="PhoU" evidence="8">
    <location>
        <begin position="121"/>
        <end position="206"/>
    </location>
</feature>
<evidence type="ECO:0000256" key="1">
    <source>
        <dbReference type="ARBA" id="ARBA00004496"/>
    </source>
</evidence>
<dbReference type="Gene3D" id="1.20.58.220">
    <property type="entry name" value="Phosphate transport system protein phou homolog 2, domain 2"/>
    <property type="match status" value="1"/>
</dbReference>
<dbReference type="InterPro" id="IPR028366">
    <property type="entry name" value="PhoU"/>
</dbReference>
<dbReference type="PANTHER" id="PTHR42930">
    <property type="entry name" value="PHOSPHATE-SPECIFIC TRANSPORT SYSTEM ACCESSORY PROTEIN PHOU"/>
    <property type="match status" value="1"/>
</dbReference>
<evidence type="ECO:0000313" key="9">
    <source>
        <dbReference type="EMBL" id="CBH20741.1"/>
    </source>
</evidence>
<protein>
    <recommendedName>
        <fullName evidence="7">Phosphate-specific transport system accessory protein PhoU</fullName>
    </recommendedName>
</protein>
<feature type="domain" description="PhoU" evidence="8">
    <location>
        <begin position="20"/>
        <end position="106"/>
    </location>
</feature>
<dbReference type="GO" id="GO:0006817">
    <property type="term" value="P:phosphate ion transport"/>
    <property type="evidence" value="ECO:0007669"/>
    <property type="project" value="UniProtKB-KW"/>
</dbReference>
<dbReference type="PIRSF" id="PIRSF003107">
    <property type="entry name" value="PhoU"/>
    <property type="match status" value="1"/>
</dbReference>
<proteinExistence type="inferred from homology"/>
<evidence type="ECO:0000256" key="3">
    <source>
        <dbReference type="ARBA" id="ARBA00011738"/>
    </source>
</evidence>
<dbReference type="InterPro" id="IPR026022">
    <property type="entry name" value="PhoU_dom"/>
</dbReference>
<keyword evidence="5 7" id="KW-0963">Cytoplasm</keyword>
<comment type="function">
    <text evidence="7">Plays a role in the regulation of phosphate uptake.</text>
</comment>
<dbReference type="AlphaFoldDB" id="E3PWC6"/>
<name>E3PWC6_ACESD</name>
<organism evidence="9 10">
    <name type="scientific">Acetoanaerobium sticklandii (strain ATCC 12662 / DSM 519 / JCM 1433 / CCUG 9281 / NCIMB 10654 / HF)</name>
    <name type="common">Clostridium sticklandii</name>
    <dbReference type="NCBI Taxonomy" id="499177"/>
    <lineage>
        <taxon>Bacteria</taxon>
        <taxon>Bacillati</taxon>
        <taxon>Bacillota</taxon>
        <taxon>Clostridia</taxon>
        <taxon>Peptostreptococcales</taxon>
        <taxon>Filifactoraceae</taxon>
        <taxon>Acetoanaerobium</taxon>
    </lineage>
</organism>
<dbReference type="PANTHER" id="PTHR42930:SF3">
    <property type="entry name" value="PHOSPHATE-SPECIFIC TRANSPORT SYSTEM ACCESSORY PROTEIN PHOU"/>
    <property type="match status" value="1"/>
</dbReference>
<comment type="subcellular location">
    <subcellularLocation>
        <location evidence="1 7">Cytoplasm</location>
    </subcellularLocation>
</comment>
<evidence type="ECO:0000256" key="2">
    <source>
        <dbReference type="ARBA" id="ARBA00008107"/>
    </source>
</evidence>
<dbReference type="eggNOG" id="COG0704">
    <property type="taxonomic scope" value="Bacteria"/>
</dbReference>
<dbReference type="KEGG" id="cst:CLOST_0615"/>
<comment type="subunit">
    <text evidence="3 7">Homodimer.</text>
</comment>
<reference evidence="10" key="1">
    <citation type="journal article" date="2010" name="BMC Genomics">
        <title>Clostridium sticklandii, a specialist in amino acid degradation:revisiting its metabolism through its genome sequence.</title>
        <authorList>
            <person name="Fonknechten N."/>
            <person name="Chaussonnerie S."/>
            <person name="Tricot S."/>
            <person name="Lajus A."/>
            <person name="Andreesen J.R."/>
            <person name="Perchat N."/>
            <person name="Pelletier E."/>
            <person name="Gouyvenoux M."/>
            <person name="Barbe V."/>
            <person name="Salanoubat M."/>
            <person name="Le Paslier D."/>
            <person name="Weissenbach J."/>
            <person name="Cohen G.N."/>
            <person name="Kreimeyer A."/>
        </authorList>
    </citation>
    <scope>NUCLEOTIDE SEQUENCE [LARGE SCALE GENOMIC DNA]</scope>
    <source>
        <strain evidence="10">ATCC 12662 / DSM 519 / JCM 1433 / CCUG 9281 / NCIMB 10654 / HF</strain>
    </source>
</reference>
<dbReference type="SUPFAM" id="SSF109755">
    <property type="entry name" value="PhoU-like"/>
    <property type="match status" value="1"/>
</dbReference>
<accession>E3PWC6</accession>
<sequence>MMIREGFDNDLKYLSSQVLGMMDMVRDILTEVIRTLEEQDVHGAREIFKFDDRIDEKMNQIEEKCIELIALQQPKAKDLRTLFSLIKMVTDLERMGDYCVNIAREVILIGKEPLMKELKDIPKMRDIILNMIDATKISFKELDADLAIEVSRDDEMIDEIYKDIYNEILLKIHENRENISQGTKLLFIGRYLERIADHLTNVCEKIVYITRGERLELN</sequence>
<dbReference type="EMBL" id="FP565809">
    <property type="protein sequence ID" value="CBH20741.1"/>
    <property type="molecule type" value="Genomic_DNA"/>
</dbReference>
<keyword evidence="4 7" id="KW-0813">Transport</keyword>
<keyword evidence="10" id="KW-1185">Reference proteome</keyword>
<evidence type="ECO:0000256" key="7">
    <source>
        <dbReference type="PIRNR" id="PIRNR003107"/>
    </source>
</evidence>
<dbReference type="InterPro" id="IPR038078">
    <property type="entry name" value="PhoU-like_sf"/>
</dbReference>
<dbReference type="STRING" id="1511.CLOST_0615"/>
<evidence type="ECO:0000256" key="6">
    <source>
        <dbReference type="ARBA" id="ARBA00022592"/>
    </source>
</evidence>
<keyword evidence="6 7" id="KW-0592">Phosphate transport</keyword>
<dbReference type="Pfam" id="PF01895">
    <property type="entry name" value="PhoU"/>
    <property type="match status" value="2"/>
</dbReference>
<dbReference type="FunFam" id="1.20.58.220:FF:000004">
    <property type="entry name" value="Phosphate-specific transport system accessory protein PhoU"/>
    <property type="match status" value="1"/>
</dbReference>